<keyword evidence="3" id="KW-0411">Iron-sulfur</keyword>
<reference evidence="5 6" key="1">
    <citation type="submission" date="2016-02" db="EMBL/GenBank/DDBJ databases">
        <authorList>
            <person name="Wen L."/>
            <person name="He K."/>
            <person name="Yang H."/>
        </authorList>
    </citation>
    <scope>NUCLEOTIDE SEQUENCE [LARGE SCALE GENOMIC DNA]</scope>
    <source>
        <strain evidence="5 6">KLE1704</strain>
    </source>
</reference>
<organism evidence="5">
    <name type="scientific">Bacteroides intestinalis</name>
    <dbReference type="NCBI Taxonomy" id="329854"/>
    <lineage>
        <taxon>Bacteria</taxon>
        <taxon>Pseudomonadati</taxon>
        <taxon>Bacteroidota</taxon>
        <taxon>Bacteroidia</taxon>
        <taxon>Bacteroidales</taxon>
        <taxon>Bacteroidaceae</taxon>
        <taxon>Bacteroides</taxon>
    </lineage>
</organism>
<dbReference type="GO" id="GO:0051536">
    <property type="term" value="F:iron-sulfur cluster binding"/>
    <property type="evidence" value="ECO:0007669"/>
    <property type="project" value="UniProtKB-KW"/>
</dbReference>
<dbReference type="InterPro" id="IPR052977">
    <property type="entry name" value="Polyferredoxin-like_ET"/>
</dbReference>
<dbReference type="Pfam" id="PF04432">
    <property type="entry name" value="FrhB_FdhB_C"/>
    <property type="match status" value="1"/>
</dbReference>
<dbReference type="EMBL" id="LTDF01000043">
    <property type="protein sequence ID" value="KXT54746.1"/>
    <property type="molecule type" value="Genomic_DNA"/>
</dbReference>
<dbReference type="Gene3D" id="3.30.70.3270">
    <property type="match status" value="1"/>
</dbReference>
<dbReference type="InterPro" id="IPR017896">
    <property type="entry name" value="4Fe4S_Fe-S-bd"/>
</dbReference>
<dbReference type="InterPro" id="IPR007525">
    <property type="entry name" value="FrhB_FdhB_C"/>
</dbReference>
<dbReference type="InterPro" id="IPR017900">
    <property type="entry name" value="4Fe4S_Fe_S_CS"/>
</dbReference>
<keyword evidence="1" id="KW-0479">Metal-binding</keyword>
<evidence type="ECO:0000313" key="6">
    <source>
        <dbReference type="Proteomes" id="UP000070319"/>
    </source>
</evidence>
<evidence type="ECO:0000313" key="5">
    <source>
        <dbReference type="EMBL" id="KXT54746.1"/>
    </source>
</evidence>
<dbReference type="Proteomes" id="UP000070319">
    <property type="component" value="Unassembled WGS sequence"/>
</dbReference>
<proteinExistence type="predicted"/>
<evidence type="ECO:0000259" key="4">
    <source>
        <dbReference type="PROSITE" id="PS51379"/>
    </source>
</evidence>
<dbReference type="GO" id="GO:0046872">
    <property type="term" value="F:metal ion binding"/>
    <property type="evidence" value="ECO:0007669"/>
    <property type="project" value="UniProtKB-KW"/>
</dbReference>
<dbReference type="Pfam" id="PF12838">
    <property type="entry name" value="Fer4_7"/>
    <property type="match status" value="1"/>
</dbReference>
<dbReference type="AlphaFoldDB" id="A0A139LTJ6"/>
<feature type="domain" description="4Fe-4S ferredoxin-type" evidence="4">
    <location>
        <begin position="1"/>
        <end position="30"/>
    </location>
</feature>
<accession>A0A139LTJ6</accession>
<keyword evidence="2" id="KW-0408">Iron</keyword>
<evidence type="ECO:0000256" key="1">
    <source>
        <dbReference type="ARBA" id="ARBA00022723"/>
    </source>
</evidence>
<name>A0A139LTJ6_9BACE</name>
<dbReference type="PROSITE" id="PS00198">
    <property type="entry name" value="4FE4S_FER_1"/>
    <property type="match status" value="2"/>
</dbReference>
<protein>
    <submittedName>
        <fullName evidence="5">4Fe-4S binding domain protein</fullName>
    </submittedName>
</protein>
<gene>
    <name evidence="5" type="ORF">HMPREF2531_00668</name>
</gene>
<comment type="caution">
    <text evidence="5">The sequence shown here is derived from an EMBL/GenBank/DDBJ whole genome shotgun (WGS) entry which is preliminary data.</text>
</comment>
<dbReference type="PANTHER" id="PTHR43193">
    <property type="match status" value="1"/>
</dbReference>
<dbReference type="SUPFAM" id="SSF54862">
    <property type="entry name" value="4Fe-4S ferredoxins"/>
    <property type="match status" value="1"/>
</dbReference>
<feature type="domain" description="4Fe-4S ferredoxin-type" evidence="4">
    <location>
        <begin position="35"/>
        <end position="65"/>
    </location>
</feature>
<evidence type="ECO:0000256" key="3">
    <source>
        <dbReference type="ARBA" id="ARBA00023014"/>
    </source>
</evidence>
<dbReference type="PANTHER" id="PTHR43193:SF2">
    <property type="entry name" value="POLYFERREDOXIN PROTEIN FWDF"/>
    <property type="match status" value="1"/>
</dbReference>
<dbReference type="RefSeq" id="WP_061434059.1">
    <property type="nucleotide sequence ID" value="NZ_KQ968678.1"/>
</dbReference>
<dbReference type="PATRIC" id="fig|329854.7.peg.670"/>
<sequence>MIEIKDKKECCGCGACAAICPKGCIEMKRDSEGFAYPDIEMKSCINCGLCDKTCPIINLYEERPFEQKGYVVQHKNLQILKESTAGGAFSAISKYVIDKDGLVFGVALSDTLMAYHTYVDKEEDLQLFRNSKYIQSFLGKNIYDTVKLFLNQGRLVCFSGTPCQIEGLKHYLKKDYENLVLVDVVCRAVPSPFVFKKYIELKQSHLKEKIRKVRFRDKYYGYKYSTMNIITDKNNGNYHQGVESDLWLRAFFSGMCNRPSCYDCKFKKQYRVSDFTIWDCFDVGRFTKKIDSDKGVTRVLIHTQKGRYIFSQVSKLLYFEEVKIEKLIAGTAEMKRSVQYNQKREEFMHDAEYMESDALFKKYFPQTCKNQIEHILRLLCYKIGIYGIAKKVYVRLTNKY</sequence>
<evidence type="ECO:0000256" key="2">
    <source>
        <dbReference type="ARBA" id="ARBA00023004"/>
    </source>
</evidence>
<dbReference type="PROSITE" id="PS51379">
    <property type="entry name" value="4FE4S_FER_2"/>
    <property type="match status" value="2"/>
</dbReference>